<dbReference type="AlphaFoldDB" id="A0AB39U7N2"/>
<dbReference type="RefSeq" id="WP_369344510.1">
    <property type="nucleotide sequence ID" value="NZ_CP129674.1"/>
</dbReference>
<accession>A0AB39U7N2</accession>
<name>A0AB39U7N2_9BIFI</name>
<dbReference type="KEGG" id="baqk:QN215_02190"/>
<evidence type="ECO:0000313" key="1">
    <source>
        <dbReference type="EMBL" id="XDS44962.1"/>
    </source>
</evidence>
<protein>
    <submittedName>
        <fullName evidence="1">Uncharacterized protein</fullName>
    </submittedName>
</protein>
<proteinExistence type="predicted"/>
<organism evidence="1">
    <name type="scientific">Bifidobacterium aquikefiricola</name>
    <dbReference type="NCBI Taxonomy" id="3059038"/>
    <lineage>
        <taxon>Bacteria</taxon>
        <taxon>Bacillati</taxon>
        <taxon>Actinomycetota</taxon>
        <taxon>Actinomycetes</taxon>
        <taxon>Bifidobacteriales</taxon>
        <taxon>Bifidobacteriaceae</taxon>
        <taxon>Bifidobacterium</taxon>
    </lineage>
</organism>
<gene>
    <name evidence="1" type="ORF">QN215_02190</name>
</gene>
<sequence>MGRIQEILATIHDDVSLSEQLSQRMLTGIVDGHIDYDVMAHSLADFATEHGFENPPSPSSIKKLMLANSGKPLVEFHGDQLLGDFHLGNIAKVNVACRGAFIARLAILASLHDELWVGDWIAVNNDTGAYLDSLRLSGRLDDGDSFIVRVDIGTGPSQYGPMLVYNEGLHNASPRYAANFTVSGTTCDVGYSRQNDSVFG</sequence>
<reference evidence="1" key="1">
    <citation type="submission" date="2023-07" db="EMBL/GenBank/DDBJ databases">
        <title>Bifidobacterium aquikefiriaerophilum sp. nov. and Bifidobacterium eccum sp. nov., isolated from water kefir.</title>
        <authorList>
            <person name="Breselge S."/>
            <person name="Bellassi P."/>
            <person name="Barcenilla C."/>
            <person name="Alvarez-Ordonez A."/>
            <person name="Morelli L."/>
            <person name="Cotter P.D."/>
        </authorList>
    </citation>
    <scope>NUCLEOTIDE SEQUENCE</scope>
    <source>
        <strain evidence="1">WK041_4_12</strain>
    </source>
</reference>
<dbReference type="EMBL" id="CP129674">
    <property type="protein sequence ID" value="XDS44962.1"/>
    <property type="molecule type" value="Genomic_DNA"/>
</dbReference>